<protein>
    <submittedName>
        <fullName evidence="1">Uncharacterized protein</fullName>
    </submittedName>
</protein>
<sequence>MVAKKSTETRDSITVKLDSPVEEVDARAVALSMEAILEIIEETSRELQEDQRLLVKARPFQAGSFEIPLELILPNEEALFDSPLFGVIVAAMGQYFDVRRLATIGQFTRDDLDVQRETTVAGENITSATRRLLVSGKVEASVNRALQSLSAETVIGNLKVFHGNEKEPFVTVDREEFDAIRSSSLLIDGKPARELTSRESLSIASIVFDGRAAWTFNRNGYRINARIEDQEFLGRVIEGVEVFSAGDRLEVELAIVQEYDPVTSDYLNARYRVLRVLGHERSPGQSGLFDD</sequence>
<name>L7C8L7_RHOBT</name>
<comment type="caution">
    <text evidence="1">The sequence shown here is derived from an EMBL/GenBank/DDBJ whole genome shotgun (WGS) entry which is preliminary data.</text>
</comment>
<proteinExistence type="predicted"/>
<organism evidence="1 2">
    <name type="scientific">Rhodopirellula baltica SWK14</name>
    <dbReference type="NCBI Taxonomy" id="993516"/>
    <lineage>
        <taxon>Bacteria</taxon>
        <taxon>Pseudomonadati</taxon>
        <taxon>Planctomycetota</taxon>
        <taxon>Planctomycetia</taxon>
        <taxon>Pirellulales</taxon>
        <taxon>Pirellulaceae</taxon>
        <taxon>Rhodopirellula</taxon>
    </lineage>
</organism>
<dbReference type="AlphaFoldDB" id="L7C8L7"/>
<evidence type="ECO:0000313" key="2">
    <source>
        <dbReference type="Proteomes" id="UP000010959"/>
    </source>
</evidence>
<accession>L7C8L7</accession>
<dbReference type="Proteomes" id="UP000010959">
    <property type="component" value="Unassembled WGS sequence"/>
</dbReference>
<dbReference type="EMBL" id="AMWG01000165">
    <property type="protein sequence ID" value="ELP30165.1"/>
    <property type="molecule type" value="Genomic_DNA"/>
</dbReference>
<reference evidence="1 2" key="1">
    <citation type="journal article" date="2013" name="Mar. Genomics">
        <title>Expression of sulfatases in Rhodopirellula baltica and the diversity of sulfatases in the genus Rhodopirellula.</title>
        <authorList>
            <person name="Wegner C.E."/>
            <person name="Richter-Heitmann T."/>
            <person name="Klindworth A."/>
            <person name="Klockow C."/>
            <person name="Richter M."/>
            <person name="Achstetter T."/>
            <person name="Glockner F.O."/>
            <person name="Harder J."/>
        </authorList>
    </citation>
    <scope>NUCLEOTIDE SEQUENCE [LARGE SCALE GENOMIC DNA]</scope>
    <source>
        <strain evidence="1 2">SWK14</strain>
    </source>
</reference>
<evidence type="ECO:0000313" key="1">
    <source>
        <dbReference type="EMBL" id="ELP30165.1"/>
    </source>
</evidence>
<gene>
    <name evidence="1" type="ORF">RBSWK_05923</name>
</gene>
<dbReference type="PATRIC" id="fig|993516.3.peg.6348"/>